<dbReference type="STRING" id="1267423.SAMN05216290_0561"/>
<name>A0A1I0MNA3_9BACT</name>
<evidence type="ECO:0000313" key="2">
    <source>
        <dbReference type="Proteomes" id="UP000199437"/>
    </source>
</evidence>
<sequence length="243" mass="27995">MRQYLSYGGLLIIAVLTTTCSGFDRAVVANAFEQRVPIYKCPSQIPVRDSDPLQVFGFNMDKETSIDLLTPQVMLGSRHLKTKDDSIYFDRMRVLIASRIENKFLGEKWSGELIPYSMPQTVDSETGRNVLWDEMTNKVRNKVGVDYNLWSVGKQILNTDKPGYTAMVLINGQIGYDRDNQNMNEVYFYIMDNEAKKVAYADYLAYTCDIRNTDALDRVLNYTFLKFMAARYPEFVEKTETPQ</sequence>
<dbReference type="Proteomes" id="UP000199437">
    <property type="component" value="Unassembled WGS sequence"/>
</dbReference>
<dbReference type="GeneID" id="99985318"/>
<accession>A0A1I0MNA3</accession>
<dbReference type="EMBL" id="FOIR01000001">
    <property type="protein sequence ID" value="SEV89984.1"/>
    <property type="molecule type" value="Genomic_DNA"/>
</dbReference>
<protein>
    <submittedName>
        <fullName evidence="1">Uncharacterized protein</fullName>
    </submittedName>
</protein>
<proteinExistence type="predicted"/>
<dbReference type="AlphaFoldDB" id="A0A1I0MNA3"/>
<reference evidence="2" key="1">
    <citation type="submission" date="2016-10" db="EMBL/GenBank/DDBJ databases">
        <authorList>
            <person name="Varghese N."/>
            <person name="Submissions S."/>
        </authorList>
    </citation>
    <scope>NUCLEOTIDE SEQUENCE [LARGE SCALE GENOMIC DNA]</scope>
    <source>
        <strain evidence="2">CGMCC 1.12402</strain>
    </source>
</reference>
<keyword evidence="2" id="KW-1185">Reference proteome</keyword>
<evidence type="ECO:0000313" key="1">
    <source>
        <dbReference type="EMBL" id="SEV89984.1"/>
    </source>
</evidence>
<gene>
    <name evidence="1" type="ORF">SAMN05216290_0561</name>
</gene>
<dbReference type="RefSeq" id="WP_090256865.1">
    <property type="nucleotide sequence ID" value="NZ_FOIR01000001.1"/>
</dbReference>
<organism evidence="1 2">
    <name type="scientific">Roseivirga pacifica</name>
    <dbReference type="NCBI Taxonomy" id="1267423"/>
    <lineage>
        <taxon>Bacteria</taxon>
        <taxon>Pseudomonadati</taxon>
        <taxon>Bacteroidota</taxon>
        <taxon>Cytophagia</taxon>
        <taxon>Cytophagales</taxon>
        <taxon>Roseivirgaceae</taxon>
        <taxon>Roseivirga</taxon>
    </lineage>
</organism>